<keyword evidence="2" id="KW-1185">Reference proteome</keyword>
<comment type="caution">
    <text evidence="1">The sequence shown here is derived from an EMBL/GenBank/DDBJ whole genome shotgun (WGS) entry which is preliminary data.</text>
</comment>
<evidence type="ECO:0000313" key="1">
    <source>
        <dbReference type="EMBL" id="MDC0673528.1"/>
    </source>
</evidence>
<organism evidence="1 2">
    <name type="scientific">Nannocystis radixulma</name>
    <dbReference type="NCBI Taxonomy" id="2995305"/>
    <lineage>
        <taxon>Bacteria</taxon>
        <taxon>Pseudomonadati</taxon>
        <taxon>Myxococcota</taxon>
        <taxon>Polyangia</taxon>
        <taxon>Nannocystales</taxon>
        <taxon>Nannocystaceae</taxon>
        <taxon>Nannocystis</taxon>
    </lineage>
</organism>
<dbReference type="EMBL" id="JAQNDN010000022">
    <property type="protein sequence ID" value="MDC0673528.1"/>
    <property type="molecule type" value="Genomic_DNA"/>
</dbReference>
<dbReference type="Proteomes" id="UP001217838">
    <property type="component" value="Unassembled WGS sequence"/>
</dbReference>
<accession>A0ABT5BHD5</accession>
<proteinExistence type="predicted"/>
<sequence>MLDRHEGRQRRGVVRLPGELRRARLCALARRHAELAWRLDTWLSGQLDEAARAEVAAARQAAVGALAAALATAPGHAEVIALGVPESRAAAPLYAGLEPQPA</sequence>
<gene>
    <name evidence="1" type="ORF">POL58_37635</name>
</gene>
<protein>
    <submittedName>
        <fullName evidence="1">Uncharacterized protein</fullName>
    </submittedName>
</protein>
<reference evidence="1 2" key="1">
    <citation type="submission" date="2022-11" db="EMBL/GenBank/DDBJ databases">
        <title>Minimal conservation of predation-associated metabolite biosynthetic gene clusters underscores biosynthetic potential of Myxococcota including descriptions for ten novel species: Archangium lansinium sp. nov., Myxococcus landrumus sp. nov., Nannocystis bai.</title>
        <authorList>
            <person name="Ahearne A."/>
            <person name="Stevens C."/>
            <person name="Dowd S."/>
        </authorList>
    </citation>
    <scope>NUCLEOTIDE SEQUENCE [LARGE SCALE GENOMIC DNA]</scope>
    <source>
        <strain evidence="1 2">NCELM</strain>
    </source>
</reference>
<name>A0ABT5BHD5_9BACT</name>
<evidence type="ECO:0000313" key="2">
    <source>
        <dbReference type="Proteomes" id="UP001217838"/>
    </source>
</evidence>